<dbReference type="KEGG" id="asx:CDL62_01585"/>
<dbReference type="Proteomes" id="UP000191055">
    <property type="component" value="Unassembled WGS sequence"/>
</dbReference>
<keyword evidence="3" id="KW-1185">Reference proteome</keyword>
<dbReference type="RefSeq" id="WP_079557564.1">
    <property type="nucleotide sequence ID" value="NZ_CP021904.1"/>
</dbReference>
<feature type="transmembrane region" description="Helical" evidence="1">
    <location>
        <begin position="12"/>
        <end position="31"/>
    </location>
</feature>
<keyword evidence="1" id="KW-0812">Transmembrane</keyword>
<dbReference type="AlphaFoldDB" id="A0A1T5GD55"/>
<accession>A0A1T5GD55</accession>
<proteinExistence type="predicted"/>
<dbReference type="EMBL" id="FUYV01000009">
    <property type="protein sequence ID" value="SKC06282.1"/>
    <property type="molecule type" value="Genomic_DNA"/>
</dbReference>
<protein>
    <submittedName>
        <fullName evidence="2">Uncharacterized protein</fullName>
    </submittedName>
</protein>
<evidence type="ECO:0000256" key="1">
    <source>
        <dbReference type="SAM" id="Phobius"/>
    </source>
</evidence>
<keyword evidence="1" id="KW-0472">Membrane</keyword>
<feature type="transmembrane region" description="Helical" evidence="1">
    <location>
        <begin position="43"/>
        <end position="64"/>
    </location>
</feature>
<organism evidence="2 3">
    <name type="scientific">Alkalitalea saponilacus</name>
    <dbReference type="NCBI Taxonomy" id="889453"/>
    <lineage>
        <taxon>Bacteria</taxon>
        <taxon>Pseudomonadati</taxon>
        <taxon>Bacteroidota</taxon>
        <taxon>Bacteroidia</taxon>
        <taxon>Marinilabiliales</taxon>
        <taxon>Marinilabiliaceae</taxon>
        <taxon>Alkalitalea</taxon>
    </lineage>
</organism>
<evidence type="ECO:0000313" key="2">
    <source>
        <dbReference type="EMBL" id="SKC06282.1"/>
    </source>
</evidence>
<reference evidence="2 3" key="1">
    <citation type="submission" date="2017-02" db="EMBL/GenBank/DDBJ databases">
        <authorList>
            <person name="Peterson S.W."/>
        </authorList>
    </citation>
    <scope>NUCLEOTIDE SEQUENCE [LARGE SCALE GENOMIC DNA]</scope>
    <source>
        <strain evidence="2 3">DSM 24412</strain>
    </source>
</reference>
<keyword evidence="1" id="KW-1133">Transmembrane helix</keyword>
<gene>
    <name evidence="2" type="ORF">SAMN03080601_01819</name>
</gene>
<evidence type="ECO:0000313" key="3">
    <source>
        <dbReference type="Proteomes" id="UP000191055"/>
    </source>
</evidence>
<sequence>MRTYTNHIHTSFQVLLIATKLCNVFLSFTGFFNDLLTSKLFGLGMACLLVFAIATGFFSVATVFNMNVLQGNSAGDVSLDSILVMAQAQGDESSNEPSNRRCVIWDGECWPTLSEDPDWPACAGC</sequence>
<name>A0A1T5GD55_9BACT</name>
<dbReference type="OrthoDB" id="1130438at2"/>